<dbReference type="InterPro" id="IPR028871">
    <property type="entry name" value="BlueCu_1_BS"/>
</dbReference>
<proteinExistence type="inferred from homology"/>
<dbReference type="PANTHER" id="PTHR34192:SF10">
    <property type="entry name" value="PLASTOCYANIN MAJOR ISOFORM, CHLOROPLASTIC-RELATED"/>
    <property type="match status" value="1"/>
</dbReference>
<comment type="similarity">
    <text evidence="3">Belongs to the plastocyanin family.</text>
</comment>
<keyword evidence="7" id="KW-0186">Copper</keyword>
<dbReference type="PANTHER" id="PTHR34192">
    <property type="entry name" value="PLASTOCYANIN MAJOR ISOFORM, CHLOROPLASTIC-RELATED"/>
    <property type="match status" value="1"/>
</dbReference>
<gene>
    <name evidence="11" type="ORF">RW071112_105</name>
</gene>
<evidence type="ECO:0000256" key="9">
    <source>
        <dbReference type="ARBA" id="ARBA00023136"/>
    </source>
</evidence>
<dbReference type="InterPro" id="IPR008972">
    <property type="entry name" value="Cupredoxin"/>
</dbReference>
<dbReference type="PROSITE" id="PS00196">
    <property type="entry name" value="COPPER_BLUE"/>
    <property type="match status" value="1"/>
</dbReference>
<evidence type="ECO:0000256" key="1">
    <source>
        <dbReference type="ARBA" id="ARBA00001973"/>
    </source>
</evidence>
<evidence type="ECO:0000256" key="8">
    <source>
        <dbReference type="ARBA" id="ARBA00023078"/>
    </source>
</evidence>
<evidence type="ECO:0000313" key="12">
    <source>
        <dbReference type="Proteomes" id="UP000222026"/>
    </source>
</evidence>
<dbReference type="SUPFAM" id="SSF49503">
    <property type="entry name" value="Cupredoxins"/>
    <property type="match status" value="1"/>
</dbReference>
<accession>A0A1D7ST32</accession>
<evidence type="ECO:0000313" key="11">
    <source>
        <dbReference type="EMBL" id="AOO16662.1"/>
    </source>
</evidence>
<feature type="domain" description="Blue (type 1) copper" evidence="10">
    <location>
        <begin position="25"/>
        <end position="107"/>
    </location>
</feature>
<keyword evidence="9" id="KW-0472">Membrane</keyword>
<keyword evidence="8" id="KW-0793">Thylakoid</keyword>
<evidence type="ECO:0000259" key="10">
    <source>
        <dbReference type="Pfam" id="PF00127"/>
    </source>
</evidence>
<reference evidence="11 12" key="1">
    <citation type="journal article" date="2016" name="Environ. Microbiol.">
        <title>Genomic diversification of marine cyanophages into stable ecotypes.</title>
        <authorList>
            <person name="Marston M.F."/>
            <person name="Martiny J.B."/>
        </authorList>
    </citation>
    <scope>NUCLEOTIDE SEQUENCE [LARGE SCALE GENOMIC DNA]</scope>
    <source>
        <strain evidence="11">RW_07_1112</strain>
    </source>
</reference>
<sequence length="107" mass="11579">MKFFITLLTAMFFAAPVWAVDITMGSNGNLIFDPSDVTINAGDTVHFVNGMLPPHNIIVEGRADLSRESLMFTPGESQDILFADAGDYNFFCGPHQGAGMTGIIHVN</sequence>
<dbReference type="Pfam" id="PF00127">
    <property type="entry name" value="Copper-bind"/>
    <property type="match status" value="1"/>
</dbReference>
<comment type="cofactor">
    <cofactor evidence="1">
        <name>Cu(2+)</name>
        <dbReference type="ChEBI" id="CHEBI:29036"/>
    </cofactor>
</comment>
<evidence type="ECO:0000256" key="7">
    <source>
        <dbReference type="ARBA" id="ARBA00023008"/>
    </source>
</evidence>
<name>A0A1D7ST32_9CAUD</name>
<evidence type="ECO:0000256" key="3">
    <source>
        <dbReference type="ARBA" id="ARBA00005338"/>
    </source>
</evidence>
<keyword evidence="6" id="KW-0249">Electron transport</keyword>
<evidence type="ECO:0000256" key="5">
    <source>
        <dbReference type="ARBA" id="ARBA00022723"/>
    </source>
</evidence>
<dbReference type="InterPro" id="IPR000923">
    <property type="entry name" value="BlueCu_1"/>
</dbReference>
<dbReference type="InterPro" id="IPR001235">
    <property type="entry name" value="Copper_blue_Plastocyanin"/>
</dbReference>
<keyword evidence="5" id="KW-0479">Metal-binding</keyword>
<dbReference type="Gene3D" id="2.60.40.420">
    <property type="entry name" value="Cupredoxins - blue copper proteins"/>
    <property type="match status" value="1"/>
</dbReference>
<dbReference type="GO" id="GO:0016020">
    <property type="term" value="C:membrane"/>
    <property type="evidence" value="ECO:0007669"/>
    <property type="project" value="UniProtKB-SubCell"/>
</dbReference>
<organism evidence="11 12">
    <name type="scientific">Cyanophage S-RIM12_RW_07_1112</name>
    <dbReference type="NCBI Taxonomy" id="2928622"/>
    <lineage>
        <taxon>Viruses</taxon>
        <taxon>Duplodnaviria</taxon>
        <taxon>Heunggongvirae</taxon>
        <taxon>Uroviricota</taxon>
        <taxon>Caudoviricetes</taxon>
        <taxon>Pantevenvirales</taxon>
        <taxon>Kyanoviridae</taxon>
        <taxon>Brizovirus</taxon>
        <taxon>Brizovirus syn33</taxon>
    </lineage>
</organism>
<dbReference type="GO" id="GO:0046872">
    <property type="term" value="F:metal ion binding"/>
    <property type="evidence" value="ECO:0007669"/>
    <property type="project" value="UniProtKB-KW"/>
</dbReference>
<protein>
    <submittedName>
        <fullName evidence="11">Plastocyanin</fullName>
    </submittedName>
</protein>
<keyword evidence="4" id="KW-0813">Transport</keyword>
<evidence type="ECO:0000256" key="2">
    <source>
        <dbReference type="ARBA" id="ARBA00004170"/>
    </source>
</evidence>
<dbReference type="PRINTS" id="PR00157">
    <property type="entry name" value="PLASTOCYANIN"/>
</dbReference>
<evidence type="ECO:0000256" key="4">
    <source>
        <dbReference type="ARBA" id="ARBA00022448"/>
    </source>
</evidence>
<dbReference type="InterPro" id="IPR002387">
    <property type="entry name" value="Plastocyanin"/>
</dbReference>
<dbReference type="PRINTS" id="PR00156">
    <property type="entry name" value="COPPERBLUE"/>
</dbReference>
<comment type="subcellular location">
    <subcellularLocation>
        <location evidence="2">Membrane</location>
        <topology evidence="2">Peripheral membrane protein</topology>
    </subcellularLocation>
</comment>
<evidence type="ECO:0000256" key="6">
    <source>
        <dbReference type="ARBA" id="ARBA00022982"/>
    </source>
</evidence>
<dbReference type="EMBL" id="KX349314">
    <property type="protein sequence ID" value="AOO16662.1"/>
    <property type="molecule type" value="Genomic_DNA"/>
</dbReference>
<dbReference type="Proteomes" id="UP000222026">
    <property type="component" value="Segment"/>
</dbReference>